<feature type="transmembrane region" description="Helical" evidence="1">
    <location>
        <begin position="142"/>
        <end position="165"/>
    </location>
</feature>
<evidence type="ECO:0008006" key="4">
    <source>
        <dbReference type="Google" id="ProtNLM"/>
    </source>
</evidence>
<accession>A0ABS4T1K5</accession>
<feature type="transmembrane region" description="Helical" evidence="1">
    <location>
        <begin position="65"/>
        <end position="85"/>
    </location>
</feature>
<reference evidence="2 3" key="1">
    <citation type="submission" date="2021-03" db="EMBL/GenBank/DDBJ databases">
        <title>Sequencing the genomes of 1000 actinobacteria strains.</title>
        <authorList>
            <person name="Klenk H.-P."/>
        </authorList>
    </citation>
    <scope>NUCLEOTIDE SEQUENCE [LARGE SCALE GENOMIC DNA]</scope>
    <source>
        <strain evidence="2 3">DSM 12544</strain>
    </source>
</reference>
<gene>
    <name evidence="2" type="ORF">JOF45_001302</name>
</gene>
<feature type="transmembrane region" description="Helical" evidence="1">
    <location>
        <begin position="120"/>
        <end position="136"/>
    </location>
</feature>
<keyword evidence="1" id="KW-1133">Transmembrane helix</keyword>
<feature type="transmembrane region" description="Helical" evidence="1">
    <location>
        <begin position="7"/>
        <end position="25"/>
    </location>
</feature>
<sequence length="186" mass="19611">MNQSPRSVIGLLTVFSVLYLLPLIWSPGLGHLALCVGLFFTVMGSSAVLLARLGVRGRAPTKQGLAFVGLTSGLEFLAVAAGLIAGFVWDAWWLLGALLLSSVLLHFLAMTYAFRRPIDFFLLPVICASAGIAWLADREDPLTAWGYAGGLAAGACTSYALALMWGARRNNRAGSNHADPGAGAFS</sequence>
<evidence type="ECO:0000313" key="3">
    <source>
        <dbReference type="Proteomes" id="UP001519331"/>
    </source>
</evidence>
<evidence type="ECO:0000256" key="1">
    <source>
        <dbReference type="SAM" id="Phobius"/>
    </source>
</evidence>
<organism evidence="2 3">
    <name type="scientific">Nesterenkonia lacusekhoensis</name>
    <dbReference type="NCBI Taxonomy" id="150832"/>
    <lineage>
        <taxon>Bacteria</taxon>
        <taxon>Bacillati</taxon>
        <taxon>Actinomycetota</taxon>
        <taxon>Actinomycetes</taxon>
        <taxon>Micrococcales</taxon>
        <taxon>Micrococcaceae</taxon>
        <taxon>Nesterenkonia</taxon>
    </lineage>
</organism>
<dbReference type="RefSeq" id="WP_210048643.1">
    <property type="nucleotide sequence ID" value="NZ_JAGINX010000001.1"/>
</dbReference>
<evidence type="ECO:0000313" key="2">
    <source>
        <dbReference type="EMBL" id="MBP2318283.1"/>
    </source>
</evidence>
<dbReference type="Proteomes" id="UP001519331">
    <property type="component" value="Unassembled WGS sequence"/>
</dbReference>
<name>A0ABS4T1K5_9MICC</name>
<feature type="transmembrane region" description="Helical" evidence="1">
    <location>
        <begin position="31"/>
        <end position="53"/>
    </location>
</feature>
<dbReference type="EMBL" id="JAGINX010000001">
    <property type="protein sequence ID" value="MBP2318283.1"/>
    <property type="molecule type" value="Genomic_DNA"/>
</dbReference>
<keyword evidence="3" id="KW-1185">Reference proteome</keyword>
<keyword evidence="1" id="KW-0812">Transmembrane</keyword>
<keyword evidence="1" id="KW-0472">Membrane</keyword>
<comment type="caution">
    <text evidence="2">The sequence shown here is derived from an EMBL/GenBank/DDBJ whole genome shotgun (WGS) entry which is preliminary data.</text>
</comment>
<feature type="transmembrane region" description="Helical" evidence="1">
    <location>
        <begin position="91"/>
        <end position="113"/>
    </location>
</feature>
<protein>
    <recommendedName>
        <fullName evidence="4">DUF1097 domain-containing protein</fullName>
    </recommendedName>
</protein>
<proteinExistence type="predicted"/>